<dbReference type="OrthoDB" id="5799458at2759"/>
<evidence type="ECO:0000313" key="7">
    <source>
        <dbReference type="Proteomes" id="UP000887567"/>
    </source>
</evidence>
<name>A0A913XKI1_EXADI</name>
<dbReference type="GO" id="GO:0034454">
    <property type="term" value="P:microtubule anchoring at centrosome"/>
    <property type="evidence" value="ECO:0007669"/>
    <property type="project" value="TreeGrafter"/>
</dbReference>
<evidence type="ECO:0000256" key="5">
    <source>
        <dbReference type="SAM" id="Coils"/>
    </source>
</evidence>
<evidence type="ECO:0000256" key="1">
    <source>
        <dbReference type="ARBA" id="ARBA00004300"/>
    </source>
</evidence>
<keyword evidence="3" id="KW-0597">Phosphoprotein</keyword>
<keyword evidence="4" id="KW-0206">Cytoskeleton</keyword>
<evidence type="ECO:0000313" key="6">
    <source>
        <dbReference type="EnsemblMetazoa" id="XP_020905857.1"/>
    </source>
</evidence>
<dbReference type="PANTHER" id="PTHR18905">
    <property type="entry name" value="NINEIN"/>
    <property type="match status" value="1"/>
</dbReference>
<dbReference type="AlphaFoldDB" id="A0A913XKI1"/>
<evidence type="ECO:0000256" key="2">
    <source>
        <dbReference type="ARBA" id="ARBA00022490"/>
    </source>
</evidence>
<evidence type="ECO:0000256" key="4">
    <source>
        <dbReference type="ARBA" id="ARBA00023212"/>
    </source>
</evidence>
<dbReference type="KEGG" id="epa:110244041"/>
<feature type="coiled-coil region" evidence="5">
    <location>
        <begin position="11"/>
        <end position="84"/>
    </location>
</feature>
<dbReference type="Proteomes" id="UP000887567">
    <property type="component" value="Unplaced"/>
</dbReference>
<keyword evidence="2" id="KW-0963">Cytoplasm</keyword>
<dbReference type="GO" id="GO:0005813">
    <property type="term" value="C:centrosome"/>
    <property type="evidence" value="ECO:0007669"/>
    <property type="project" value="UniProtKB-SubCell"/>
</dbReference>
<organism evidence="6 7">
    <name type="scientific">Exaiptasia diaphana</name>
    <name type="common">Tropical sea anemone</name>
    <name type="synonym">Aiptasia pulchella</name>
    <dbReference type="NCBI Taxonomy" id="2652724"/>
    <lineage>
        <taxon>Eukaryota</taxon>
        <taxon>Metazoa</taxon>
        <taxon>Cnidaria</taxon>
        <taxon>Anthozoa</taxon>
        <taxon>Hexacorallia</taxon>
        <taxon>Actiniaria</taxon>
        <taxon>Aiptasiidae</taxon>
        <taxon>Exaiptasia</taxon>
    </lineage>
</organism>
<dbReference type="GeneID" id="110244041"/>
<dbReference type="RefSeq" id="XP_020905857.1">
    <property type="nucleotide sequence ID" value="XM_021050198.2"/>
</dbReference>
<evidence type="ECO:0000256" key="3">
    <source>
        <dbReference type="ARBA" id="ARBA00022553"/>
    </source>
</evidence>
<feature type="coiled-coil region" evidence="5">
    <location>
        <begin position="124"/>
        <end position="165"/>
    </location>
</feature>
<reference evidence="6" key="1">
    <citation type="submission" date="2022-11" db="UniProtKB">
        <authorList>
            <consortium name="EnsemblMetazoa"/>
        </authorList>
    </citation>
    <scope>IDENTIFICATION</scope>
</reference>
<accession>A0A913XKI1</accession>
<dbReference type="PANTHER" id="PTHR18905:SF13">
    <property type="entry name" value="NON-CENTROSOMAL MICROTUBULE ARRAY"/>
    <property type="match status" value="1"/>
</dbReference>
<comment type="subcellular location">
    <subcellularLocation>
        <location evidence="1">Cytoplasm</location>
        <location evidence="1">Cytoskeleton</location>
        <location evidence="1">Microtubule organizing center</location>
        <location evidence="1">Centrosome</location>
    </subcellularLocation>
</comment>
<keyword evidence="7" id="KW-1185">Reference proteome</keyword>
<keyword evidence="5" id="KW-0175">Coiled coil</keyword>
<protein>
    <submittedName>
        <fullName evidence="6">Uncharacterized protein</fullName>
    </submittedName>
</protein>
<dbReference type="EnsemblMetazoa" id="XM_021050198.2">
    <property type="protein sequence ID" value="XP_020905857.1"/>
    <property type="gene ID" value="LOC110244041"/>
</dbReference>
<proteinExistence type="predicted"/>
<sequence length="176" mass="20527">MMATTELETCRSKHQRDISELRDQLHRANIASDRDQALREKVFNEAKAEVISLNKKLEEKTRRVRELEQASQLWEKRITDLETQKMAMAMKVQEARDSLDEHVARLSKQLQHSEMRNTRSDTLVQELYIENAKLTKALQQTEANEKKAEKNLRQLMEQKRALQRVISKLCGANAIA</sequence>